<dbReference type="AlphaFoldDB" id="A0A1G2RT98"/>
<dbReference type="Gene3D" id="1.20.5.1030">
    <property type="entry name" value="Preprotein translocase secy subunit"/>
    <property type="match status" value="1"/>
</dbReference>
<accession>A0A1G2RT98</accession>
<dbReference type="Pfam" id="PF00584">
    <property type="entry name" value="SecE"/>
    <property type="match status" value="1"/>
</dbReference>
<reference evidence="10 11" key="1">
    <citation type="journal article" date="2016" name="Nat. Commun.">
        <title>Thousands of microbial genomes shed light on interconnected biogeochemical processes in an aquifer system.</title>
        <authorList>
            <person name="Anantharaman K."/>
            <person name="Brown C.T."/>
            <person name="Hug L.A."/>
            <person name="Sharon I."/>
            <person name="Castelle C.J."/>
            <person name="Probst A.J."/>
            <person name="Thomas B.C."/>
            <person name="Singh A."/>
            <person name="Wilkins M.J."/>
            <person name="Karaoz U."/>
            <person name="Brodie E.L."/>
            <person name="Williams K.H."/>
            <person name="Hubbard S.S."/>
            <person name="Banfield J.F."/>
        </authorList>
    </citation>
    <scope>NUCLEOTIDE SEQUENCE [LARGE SCALE GENOMIC DNA]</scope>
</reference>
<name>A0A1G2RT98_9BACT</name>
<dbReference type="PANTHER" id="PTHR33910">
    <property type="entry name" value="PROTEIN TRANSLOCASE SUBUNIT SECE"/>
    <property type="match status" value="1"/>
</dbReference>
<proteinExistence type="inferred from homology"/>
<dbReference type="InterPro" id="IPR038379">
    <property type="entry name" value="SecE_sf"/>
</dbReference>
<dbReference type="GO" id="GO:0043952">
    <property type="term" value="P:protein transport by the Sec complex"/>
    <property type="evidence" value="ECO:0007669"/>
    <property type="project" value="UniProtKB-UniRule"/>
</dbReference>
<organism evidence="10 11">
    <name type="scientific">Candidatus Wildermuthbacteria bacterium RIFCSPLOWO2_01_FULL_48_35</name>
    <dbReference type="NCBI Taxonomy" id="1802463"/>
    <lineage>
        <taxon>Bacteria</taxon>
        <taxon>Candidatus Wildermuthiibacteriota</taxon>
    </lineage>
</organism>
<evidence type="ECO:0000256" key="2">
    <source>
        <dbReference type="ARBA" id="ARBA00022448"/>
    </source>
</evidence>
<keyword evidence="5 9" id="KW-0653">Protein transport</keyword>
<evidence type="ECO:0000256" key="4">
    <source>
        <dbReference type="ARBA" id="ARBA00022692"/>
    </source>
</evidence>
<dbReference type="GO" id="GO:0009306">
    <property type="term" value="P:protein secretion"/>
    <property type="evidence" value="ECO:0007669"/>
    <property type="project" value="UniProtKB-UniRule"/>
</dbReference>
<protein>
    <recommendedName>
        <fullName evidence="9">Protein translocase subunit SecE</fullName>
    </recommendedName>
</protein>
<evidence type="ECO:0000256" key="5">
    <source>
        <dbReference type="ARBA" id="ARBA00022927"/>
    </source>
</evidence>
<evidence type="ECO:0000313" key="10">
    <source>
        <dbReference type="EMBL" id="OHA75619.1"/>
    </source>
</evidence>
<dbReference type="GO" id="GO:0065002">
    <property type="term" value="P:intracellular protein transmembrane transport"/>
    <property type="evidence" value="ECO:0007669"/>
    <property type="project" value="UniProtKB-UniRule"/>
</dbReference>
<keyword evidence="7 9" id="KW-0811">Translocation</keyword>
<dbReference type="NCBIfam" id="TIGR00964">
    <property type="entry name" value="secE_bact"/>
    <property type="match status" value="1"/>
</dbReference>
<comment type="function">
    <text evidence="9">Essential subunit of the Sec protein translocation channel SecYEG. Clamps together the 2 halves of SecY. May contact the channel plug during translocation.</text>
</comment>
<keyword evidence="6 9" id="KW-1133">Transmembrane helix</keyword>
<evidence type="ECO:0000256" key="9">
    <source>
        <dbReference type="HAMAP-Rule" id="MF_00422"/>
    </source>
</evidence>
<comment type="subunit">
    <text evidence="9">Component of the Sec protein translocase complex. Heterotrimer consisting of SecY, SecE and SecG subunits. The heterotrimers can form oligomers, although 1 heterotrimer is thought to be able to translocate proteins. Interacts with the ribosome. Interacts with SecDF, and other proteins may be involved. Interacts with SecA.</text>
</comment>
<dbReference type="InterPro" id="IPR001901">
    <property type="entry name" value="Translocase_SecE/Sec61-g"/>
</dbReference>
<dbReference type="GO" id="GO:0005886">
    <property type="term" value="C:plasma membrane"/>
    <property type="evidence" value="ECO:0007669"/>
    <property type="project" value="UniProtKB-SubCell"/>
</dbReference>
<dbReference type="HAMAP" id="MF_00422">
    <property type="entry name" value="SecE"/>
    <property type="match status" value="1"/>
</dbReference>
<evidence type="ECO:0000313" key="11">
    <source>
        <dbReference type="Proteomes" id="UP000177081"/>
    </source>
</evidence>
<evidence type="ECO:0000256" key="7">
    <source>
        <dbReference type="ARBA" id="ARBA00023010"/>
    </source>
</evidence>
<sequence>MSEKRRIFSAPVEFIREVKVELASVKWPSRQETLKLTGMVIAVSLFVALYIGGLDLVFTSLIQGVISR</sequence>
<gene>
    <name evidence="9" type="primary">secE</name>
    <name evidence="10" type="ORF">A3A32_02885</name>
</gene>
<dbReference type="GO" id="GO:0008320">
    <property type="term" value="F:protein transmembrane transporter activity"/>
    <property type="evidence" value="ECO:0007669"/>
    <property type="project" value="UniProtKB-UniRule"/>
</dbReference>
<evidence type="ECO:0000256" key="3">
    <source>
        <dbReference type="ARBA" id="ARBA00022475"/>
    </source>
</evidence>
<dbReference type="InterPro" id="IPR005807">
    <property type="entry name" value="SecE_bac"/>
</dbReference>
<comment type="similarity">
    <text evidence="9">Belongs to the SecE/SEC61-gamma family.</text>
</comment>
<dbReference type="GO" id="GO:0006605">
    <property type="term" value="P:protein targeting"/>
    <property type="evidence" value="ECO:0007669"/>
    <property type="project" value="UniProtKB-UniRule"/>
</dbReference>
<dbReference type="PANTHER" id="PTHR33910:SF1">
    <property type="entry name" value="PROTEIN TRANSLOCASE SUBUNIT SECE"/>
    <property type="match status" value="1"/>
</dbReference>
<dbReference type="EMBL" id="MHUI01000008">
    <property type="protein sequence ID" value="OHA75619.1"/>
    <property type="molecule type" value="Genomic_DNA"/>
</dbReference>
<keyword evidence="3 9" id="KW-1003">Cell membrane</keyword>
<dbReference type="Proteomes" id="UP000177081">
    <property type="component" value="Unassembled WGS sequence"/>
</dbReference>
<comment type="caution">
    <text evidence="10">The sequence shown here is derived from an EMBL/GenBank/DDBJ whole genome shotgun (WGS) entry which is preliminary data.</text>
</comment>
<keyword evidence="2 9" id="KW-0813">Transport</keyword>
<keyword evidence="8 9" id="KW-0472">Membrane</keyword>
<keyword evidence="4 9" id="KW-0812">Transmembrane</keyword>
<feature type="transmembrane region" description="Helical" evidence="9">
    <location>
        <begin position="36"/>
        <end position="62"/>
    </location>
</feature>
<evidence type="ECO:0000256" key="6">
    <source>
        <dbReference type="ARBA" id="ARBA00022989"/>
    </source>
</evidence>
<evidence type="ECO:0000256" key="1">
    <source>
        <dbReference type="ARBA" id="ARBA00004370"/>
    </source>
</evidence>
<evidence type="ECO:0000256" key="8">
    <source>
        <dbReference type="ARBA" id="ARBA00023136"/>
    </source>
</evidence>
<comment type="subcellular location">
    <subcellularLocation>
        <location evidence="9">Cell membrane</location>
        <topology evidence="9">Single-pass membrane protein</topology>
    </subcellularLocation>
    <subcellularLocation>
        <location evidence="1">Membrane</location>
    </subcellularLocation>
</comment>